<dbReference type="EMBL" id="LUGG01000002">
    <property type="protein sequence ID" value="OBZ77697.1"/>
    <property type="molecule type" value="Genomic_DNA"/>
</dbReference>
<dbReference type="SMART" id="SM00275">
    <property type="entry name" value="G_alpha"/>
    <property type="match status" value="1"/>
</dbReference>
<dbReference type="GO" id="GO:0005737">
    <property type="term" value="C:cytoplasm"/>
    <property type="evidence" value="ECO:0007669"/>
    <property type="project" value="TreeGrafter"/>
</dbReference>
<dbReference type="Proteomes" id="UP000092993">
    <property type="component" value="Unassembled WGS sequence"/>
</dbReference>
<reference evidence="8 9" key="1">
    <citation type="submission" date="2016-03" db="EMBL/GenBank/DDBJ databases">
        <title>Whole genome sequencing of Grifola frondosa 9006-11.</title>
        <authorList>
            <person name="Min B."/>
            <person name="Park H."/>
            <person name="Kim J.-G."/>
            <person name="Cho H."/>
            <person name="Oh Y.-L."/>
            <person name="Kong W.-S."/>
            <person name="Choi I.-G."/>
        </authorList>
    </citation>
    <scope>NUCLEOTIDE SEQUENCE [LARGE SCALE GENOMIC DNA]</scope>
    <source>
        <strain evidence="8 9">9006-11</strain>
    </source>
</reference>
<dbReference type="InterPro" id="IPR011025">
    <property type="entry name" value="GproteinA_insert"/>
</dbReference>
<keyword evidence="1 6" id="KW-0479">Metal-binding</keyword>
<dbReference type="Gene3D" id="1.10.400.10">
    <property type="entry name" value="GI Alpha 1, domain 2-like"/>
    <property type="match status" value="1"/>
</dbReference>
<keyword evidence="9" id="KW-1185">Reference proteome</keyword>
<evidence type="ECO:0000256" key="4">
    <source>
        <dbReference type="ARBA" id="ARBA00023224"/>
    </source>
</evidence>
<comment type="caution">
    <text evidence="8">The sequence shown here is derived from an EMBL/GenBank/DDBJ whole genome shotgun (WGS) entry which is preliminary data.</text>
</comment>
<dbReference type="Pfam" id="PF00503">
    <property type="entry name" value="G-alpha"/>
    <property type="match status" value="1"/>
</dbReference>
<feature type="binding site" evidence="5">
    <location>
        <begin position="542"/>
        <end position="545"/>
    </location>
    <ligand>
        <name>GTP</name>
        <dbReference type="ChEBI" id="CHEBI:37565"/>
    </ligand>
</feature>
<dbReference type="GO" id="GO:0031683">
    <property type="term" value="F:G-protein beta/gamma-subunit complex binding"/>
    <property type="evidence" value="ECO:0007669"/>
    <property type="project" value="InterPro"/>
</dbReference>
<keyword evidence="2 5" id="KW-0547">Nucleotide-binding</keyword>
<dbReference type="GO" id="GO:0001664">
    <property type="term" value="F:G protein-coupled receptor binding"/>
    <property type="evidence" value="ECO:0007669"/>
    <property type="project" value="TreeGrafter"/>
</dbReference>
<dbReference type="OMA" id="SQFAWKG"/>
<keyword evidence="3 5" id="KW-0342">GTP-binding</keyword>
<dbReference type="GO" id="GO:0003924">
    <property type="term" value="F:GTPase activity"/>
    <property type="evidence" value="ECO:0007669"/>
    <property type="project" value="InterPro"/>
</dbReference>
<name>A0A1C7MLZ9_GRIFR</name>
<dbReference type="InterPro" id="IPR001019">
    <property type="entry name" value="Gprotein_alpha_su"/>
</dbReference>
<evidence type="ECO:0000256" key="3">
    <source>
        <dbReference type="ARBA" id="ARBA00023134"/>
    </source>
</evidence>
<organism evidence="8 9">
    <name type="scientific">Grifola frondosa</name>
    <name type="common">Maitake</name>
    <name type="synonym">Polyporus frondosus</name>
    <dbReference type="NCBI Taxonomy" id="5627"/>
    <lineage>
        <taxon>Eukaryota</taxon>
        <taxon>Fungi</taxon>
        <taxon>Dikarya</taxon>
        <taxon>Basidiomycota</taxon>
        <taxon>Agaricomycotina</taxon>
        <taxon>Agaricomycetes</taxon>
        <taxon>Polyporales</taxon>
        <taxon>Grifolaceae</taxon>
        <taxon>Grifola</taxon>
    </lineage>
</organism>
<dbReference type="PROSITE" id="PS51882">
    <property type="entry name" value="G_ALPHA"/>
    <property type="match status" value="1"/>
</dbReference>
<gene>
    <name evidence="8" type="primary">CAG1</name>
    <name evidence="8" type="ORF">A0H81_02416</name>
</gene>
<feature type="region of interest" description="Disordered" evidence="7">
    <location>
        <begin position="27"/>
        <end position="67"/>
    </location>
</feature>
<dbReference type="SUPFAM" id="SSF52540">
    <property type="entry name" value="P-loop containing nucleoside triphosphate hydrolases"/>
    <property type="match status" value="1"/>
</dbReference>
<evidence type="ECO:0000256" key="2">
    <source>
        <dbReference type="ARBA" id="ARBA00022741"/>
    </source>
</evidence>
<dbReference type="PANTHER" id="PTHR10218">
    <property type="entry name" value="GTP-BINDING PROTEIN ALPHA SUBUNIT"/>
    <property type="match status" value="1"/>
</dbReference>
<dbReference type="PANTHER" id="PTHR10218:SF360">
    <property type="entry name" value="GUANINE NUCLEOTIDE-BINDING PROTEIN SUBUNIT ALPHA HOMOLOG"/>
    <property type="match status" value="1"/>
</dbReference>
<dbReference type="InterPro" id="IPR027417">
    <property type="entry name" value="P-loop_NTPase"/>
</dbReference>
<protein>
    <submittedName>
        <fullName evidence="8">Guanine nucleotide-binding protein subunit alpha</fullName>
    </submittedName>
</protein>
<dbReference type="FunFam" id="3.40.50.300:FF:000692">
    <property type="entry name" value="Guanine nucleotide-binding protein subunit alpha"/>
    <property type="match status" value="1"/>
</dbReference>
<dbReference type="STRING" id="5627.A0A1C7MLZ9"/>
<dbReference type="PRINTS" id="PR00318">
    <property type="entry name" value="GPROTEINA"/>
</dbReference>
<keyword evidence="6" id="KW-0460">Magnesium</keyword>
<evidence type="ECO:0000256" key="7">
    <source>
        <dbReference type="SAM" id="MobiDB-lite"/>
    </source>
</evidence>
<sequence length="632" mass="70539">MPSNTSLSTPVTPKKVLSVIHNIPKRMKSAQFQTPRRARGKENVPQGMQNPPPGTCAPTKGPNDDKWAPKDGMTIIKIWVPSTADIWKMKVPEAVALDDFLLRVERKVGFAVTFSALAKLNKLSKAVTRPAVRMLPVVSEACKSYMISRHGVEHLDKSTASHENFSSTTEALSLEAQGKGEAELEAKRISDAIDEELQRQAKAEKRGPKPIKLLLLGQSESGKSTTLKNFQLMNSPKAFRAERASWRAVIQLNVVRSIRIILDVMSDAQAFANSPPSSFSDSSDSSHGELLPTLSAEHLKLRMRLSPLAQVERALIRKLTPDGSGEYEATQLVNPSHTDRMRVVGKEVAVNSQFPWKGVFNRLASTVRGSFDGDGIDWDDPDDPAHVLHACLDDITTLWNDPTIKQLLEAQRVRLEDMPGFFLDSLPRVTSLRYVPTDDDILRARLKTLGVTEHRFTIREGMAGPSRNLRIYDVGGQRSLRAAWAPFFDDVNAIIFLAPMSAFDQVLAEDENVNRVEDSVLLWKSICSNQLLGKTNMILFLNKVDIFMAKLKAGIQFGKFIISYGNRPNDYESTSMYLRRKFGQIHKEFSPQARTFYCHFTSVTDTKSTATILADVQDTILMANLKSLRMTT</sequence>
<evidence type="ECO:0000313" key="8">
    <source>
        <dbReference type="EMBL" id="OBZ77697.1"/>
    </source>
</evidence>
<feature type="binding site" evidence="5">
    <location>
        <begin position="442"/>
        <end position="448"/>
    </location>
    <ligand>
        <name>GTP</name>
        <dbReference type="ChEBI" id="CHEBI:37565"/>
    </ligand>
</feature>
<dbReference type="AlphaFoldDB" id="A0A1C7MLZ9"/>
<feature type="binding site" evidence="5">
    <location>
        <begin position="473"/>
        <end position="477"/>
    </location>
    <ligand>
        <name>GTP</name>
        <dbReference type="ChEBI" id="CHEBI:37565"/>
    </ligand>
</feature>
<dbReference type="GO" id="GO:0007188">
    <property type="term" value="P:adenylate cyclase-modulating G protein-coupled receptor signaling pathway"/>
    <property type="evidence" value="ECO:0007669"/>
    <property type="project" value="TreeGrafter"/>
</dbReference>
<accession>A0A1C7MLZ9</accession>
<evidence type="ECO:0000256" key="6">
    <source>
        <dbReference type="PIRSR" id="PIRSR601019-2"/>
    </source>
</evidence>
<dbReference type="GO" id="GO:0046872">
    <property type="term" value="F:metal ion binding"/>
    <property type="evidence" value="ECO:0007669"/>
    <property type="project" value="UniProtKB-KW"/>
</dbReference>
<dbReference type="OrthoDB" id="5817230at2759"/>
<dbReference type="CDD" id="cd00066">
    <property type="entry name" value="G-alpha"/>
    <property type="match status" value="1"/>
</dbReference>
<evidence type="ECO:0000256" key="5">
    <source>
        <dbReference type="PIRSR" id="PIRSR601019-1"/>
    </source>
</evidence>
<dbReference type="GO" id="GO:0005525">
    <property type="term" value="F:GTP binding"/>
    <property type="evidence" value="ECO:0007669"/>
    <property type="project" value="UniProtKB-KW"/>
</dbReference>
<feature type="binding site" evidence="6">
    <location>
        <position position="448"/>
    </location>
    <ligand>
        <name>Mg(2+)</name>
        <dbReference type="ChEBI" id="CHEBI:18420"/>
    </ligand>
</feature>
<evidence type="ECO:0000313" key="9">
    <source>
        <dbReference type="Proteomes" id="UP000092993"/>
    </source>
</evidence>
<dbReference type="SUPFAM" id="SSF47895">
    <property type="entry name" value="Transducin (alpha subunit), insertion domain"/>
    <property type="match status" value="1"/>
</dbReference>
<dbReference type="Gene3D" id="3.40.50.300">
    <property type="entry name" value="P-loop containing nucleotide triphosphate hydrolases"/>
    <property type="match status" value="2"/>
</dbReference>
<keyword evidence="4" id="KW-0807">Transducer</keyword>
<dbReference type="GO" id="GO:0005834">
    <property type="term" value="C:heterotrimeric G-protein complex"/>
    <property type="evidence" value="ECO:0007669"/>
    <property type="project" value="TreeGrafter"/>
</dbReference>
<proteinExistence type="predicted"/>
<evidence type="ECO:0000256" key="1">
    <source>
        <dbReference type="ARBA" id="ARBA00022723"/>
    </source>
</evidence>